<proteinExistence type="predicted"/>
<evidence type="ECO:0000313" key="2">
    <source>
        <dbReference type="Proteomes" id="UP000324611"/>
    </source>
</evidence>
<dbReference type="PROSITE" id="PS51257">
    <property type="entry name" value="PROKAR_LIPOPROTEIN"/>
    <property type="match status" value="1"/>
</dbReference>
<dbReference type="Proteomes" id="UP000324611">
    <property type="component" value="Unassembled WGS sequence"/>
</dbReference>
<dbReference type="EMBL" id="VUOC01000004">
    <property type="protein sequence ID" value="KAA2239363.1"/>
    <property type="molecule type" value="Genomic_DNA"/>
</dbReference>
<reference evidence="1 2" key="1">
    <citation type="submission" date="2019-09" db="EMBL/GenBank/DDBJ databases">
        <title>Chitinophaga ginsengihumi sp. nov., isolated from soil of ginseng rhizosphere.</title>
        <authorList>
            <person name="Lee J."/>
        </authorList>
    </citation>
    <scope>NUCLEOTIDE SEQUENCE [LARGE SCALE GENOMIC DNA]</scope>
    <source>
        <strain evidence="1 2">BN140078</strain>
    </source>
</reference>
<sequence>MRYPIPLLLVACIFLSCHHLPSRVNAVLEMAGNNRAELEKVITHYRNEPEKLRAAYFLISNMPGHFTYEGDAVQHFSGIFTVLDSLHRKGIKVPTTSPILKHAWDSLVSAYGSRPTTQEAEVHPDYLSLSASFLISHIDASFKVWKESPWCKQLRFEQFCEYLLPYRAGRERPELFHNRLRERFALLRDTSRAKNSYDFTDQFNQQIRAFIGLNNTMRLYPFDMSVSEMEKARRGSCAHLCQYETQALRANGIPAAVDYVPVWGDLNRGHEWVALLQENGKCFAFNAGGAGFGGIYDCPYRYSKVYRKTFALQETGEAPPGQQVPESLLNQYRRDVTEEYTKVSDLDIPLTRGSDIPRSYAVLCTFRTSSWGAQAYGPIENKHARFSKIGRNLLYIVMYYYQGKYYPATDPFILQDNGQIRYLRGNAQPQPMQLLRKYPRFPAMLEYMGAMVGGRFQGANKPDFSDSVNLFTVTGIPAKLETAPVTTSHPFRYVRFIPAHGIKANIAELMFYSNDTAVLQGKTIGFPEVSQDETGTALQNVFDGQLETYFSGIKNGVCWVGLDLGKPYTIRRIRYCPRSDTNFILEGDTYALSYWNGEKWVNAGKQIAAGSPLSFPQAPAGRVYILHNLSKGNEERIFTYENGQQVWW</sequence>
<evidence type="ECO:0000313" key="1">
    <source>
        <dbReference type="EMBL" id="KAA2239363.1"/>
    </source>
</evidence>
<dbReference type="SUPFAM" id="SSF49785">
    <property type="entry name" value="Galactose-binding domain-like"/>
    <property type="match status" value="1"/>
</dbReference>
<accession>A0A5B2VIF8</accession>
<dbReference type="Gene3D" id="2.60.120.260">
    <property type="entry name" value="Galactose-binding domain-like"/>
    <property type="match status" value="2"/>
</dbReference>
<dbReference type="AlphaFoldDB" id="A0A5B2VIF8"/>
<name>A0A5B2VIF8_9BACT</name>
<dbReference type="PANTHER" id="PTHR35532:SF5">
    <property type="entry name" value="CARBOHYDRATE-BINDING DOMAIN-CONTAINING PROTEIN"/>
    <property type="match status" value="1"/>
</dbReference>
<dbReference type="InterPro" id="IPR008979">
    <property type="entry name" value="Galactose-bd-like_sf"/>
</dbReference>
<dbReference type="SUPFAM" id="SSF54001">
    <property type="entry name" value="Cysteine proteinases"/>
    <property type="match status" value="1"/>
</dbReference>
<reference evidence="1 2" key="2">
    <citation type="submission" date="2019-09" db="EMBL/GenBank/DDBJ databases">
        <authorList>
            <person name="Jin C."/>
        </authorList>
    </citation>
    <scope>NUCLEOTIDE SEQUENCE [LARGE SCALE GENOMIC DNA]</scope>
    <source>
        <strain evidence="1 2">BN140078</strain>
    </source>
</reference>
<protein>
    <submittedName>
        <fullName evidence="1">Discoidin domain-containing protein</fullName>
    </submittedName>
</protein>
<organism evidence="1 2">
    <name type="scientific">Chitinophaga agrisoli</name>
    <dbReference type="NCBI Taxonomy" id="2607653"/>
    <lineage>
        <taxon>Bacteria</taxon>
        <taxon>Pseudomonadati</taxon>
        <taxon>Bacteroidota</taxon>
        <taxon>Chitinophagia</taxon>
        <taxon>Chitinophagales</taxon>
        <taxon>Chitinophagaceae</taxon>
        <taxon>Chitinophaga</taxon>
    </lineage>
</organism>
<comment type="caution">
    <text evidence="1">The sequence shown here is derived from an EMBL/GenBank/DDBJ whole genome shotgun (WGS) entry which is preliminary data.</text>
</comment>
<dbReference type="RefSeq" id="WP_149840542.1">
    <property type="nucleotide sequence ID" value="NZ_VUOC01000004.1"/>
</dbReference>
<keyword evidence="2" id="KW-1185">Reference proteome</keyword>
<dbReference type="InterPro" id="IPR038765">
    <property type="entry name" value="Papain-like_cys_pep_sf"/>
</dbReference>
<gene>
    <name evidence="1" type="ORF">F0L74_24480</name>
</gene>
<dbReference type="PANTHER" id="PTHR35532">
    <property type="entry name" value="SIMILAR TO POLYHYDROXYALKANOATE DEPOLYMERASE"/>
    <property type="match status" value="1"/>
</dbReference>